<evidence type="ECO:0000259" key="2">
    <source>
        <dbReference type="Pfam" id="PF07727"/>
    </source>
</evidence>
<organism evidence="4 5">
    <name type="scientific">Rubus argutus</name>
    <name type="common">Southern blackberry</name>
    <dbReference type="NCBI Taxonomy" id="59490"/>
    <lineage>
        <taxon>Eukaryota</taxon>
        <taxon>Viridiplantae</taxon>
        <taxon>Streptophyta</taxon>
        <taxon>Embryophyta</taxon>
        <taxon>Tracheophyta</taxon>
        <taxon>Spermatophyta</taxon>
        <taxon>Magnoliopsida</taxon>
        <taxon>eudicotyledons</taxon>
        <taxon>Gunneridae</taxon>
        <taxon>Pentapetalae</taxon>
        <taxon>rosids</taxon>
        <taxon>fabids</taxon>
        <taxon>Rosales</taxon>
        <taxon>Rosaceae</taxon>
        <taxon>Rosoideae</taxon>
        <taxon>Rosoideae incertae sedis</taxon>
        <taxon>Rubus</taxon>
    </lineage>
</organism>
<feature type="compositionally biased region" description="Pro residues" evidence="1">
    <location>
        <begin position="117"/>
        <end position="155"/>
    </location>
</feature>
<protein>
    <recommendedName>
        <fullName evidence="6">Reverse transcriptase Ty1/copia-type domain-containing protein</fullName>
    </recommendedName>
</protein>
<feature type="domain" description="Reverse transcriptase Ty1/copia-type" evidence="2">
    <location>
        <begin position="230"/>
        <end position="286"/>
    </location>
</feature>
<sequence>MPSKTISNINPLQKLLNCAPDYHFLKVLGCACYPWLHPYSNHKLDFRSIPCIFNGYAIDHKGYRCLDPKIGRVYISRHVIFDEQTFTYKEQPEQPSLQSPSPSLTCLLMPPLSIPFQPHPNPATSQPPSPDPPNPPPSPPQNTPNSNPPPRTPHPPSKRTKPPIQPHTMQIRSKSRIYKPKAYTATHPFHSTLLTTKIHPFVPKTFKQASKHSHWLHAMKTEIQALHHTNTWTFVPPNPSQNLVGCKWVFRVKHKQDGSVERYRARLVAKGFHQQQGLDYTETFSP</sequence>
<name>A0AAW1VVD4_RUBAR</name>
<dbReference type="EMBL" id="JBEDUW010000007">
    <property type="protein sequence ID" value="KAK9912324.1"/>
    <property type="molecule type" value="Genomic_DNA"/>
</dbReference>
<feature type="domain" description="Retroviral polymerase SH3-like" evidence="3">
    <location>
        <begin position="30"/>
        <end position="92"/>
    </location>
</feature>
<comment type="caution">
    <text evidence="4">The sequence shown here is derived from an EMBL/GenBank/DDBJ whole genome shotgun (WGS) entry which is preliminary data.</text>
</comment>
<evidence type="ECO:0008006" key="6">
    <source>
        <dbReference type="Google" id="ProtNLM"/>
    </source>
</evidence>
<proteinExistence type="predicted"/>
<dbReference type="Proteomes" id="UP001457282">
    <property type="component" value="Unassembled WGS sequence"/>
</dbReference>
<evidence type="ECO:0000259" key="3">
    <source>
        <dbReference type="Pfam" id="PF25597"/>
    </source>
</evidence>
<accession>A0AAW1VVD4</accession>
<dbReference type="InterPro" id="IPR057670">
    <property type="entry name" value="SH3_retrovirus"/>
</dbReference>
<evidence type="ECO:0000313" key="4">
    <source>
        <dbReference type="EMBL" id="KAK9912324.1"/>
    </source>
</evidence>
<gene>
    <name evidence="4" type="ORF">M0R45_036192</name>
</gene>
<dbReference type="InterPro" id="IPR013103">
    <property type="entry name" value="RVT_2"/>
</dbReference>
<evidence type="ECO:0000313" key="5">
    <source>
        <dbReference type="Proteomes" id="UP001457282"/>
    </source>
</evidence>
<dbReference type="Pfam" id="PF07727">
    <property type="entry name" value="RVT_2"/>
    <property type="match status" value="1"/>
</dbReference>
<evidence type="ECO:0000256" key="1">
    <source>
        <dbReference type="SAM" id="MobiDB-lite"/>
    </source>
</evidence>
<feature type="region of interest" description="Disordered" evidence="1">
    <location>
        <begin position="117"/>
        <end position="177"/>
    </location>
</feature>
<reference evidence="4 5" key="1">
    <citation type="journal article" date="2023" name="G3 (Bethesda)">
        <title>A chromosome-length genome assembly and annotation of blackberry (Rubus argutus, cv. 'Hillquist').</title>
        <authorList>
            <person name="Bruna T."/>
            <person name="Aryal R."/>
            <person name="Dudchenko O."/>
            <person name="Sargent D.J."/>
            <person name="Mead D."/>
            <person name="Buti M."/>
            <person name="Cavallini A."/>
            <person name="Hytonen T."/>
            <person name="Andres J."/>
            <person name="Pham M."/>
            <person name="Weisz D."/>
            <person name="Mascagni F."/>
            <person name="Usai G."/>
            <person name="Natali L."/>
            <person name="Bassil N."/>
            <person name="Fernandez G.E."/>
            <person name="Lomsadze A."/>
            <person name="Armour M."/>
            <person name="Olukolu B."/>
            <person name="Poorten T."/>
            <person name="Britton C."/>
            <person name="Davik J."/>
            <person name="Ashrafi H."/>
            <person name="Aiden E.L."/>
            <person name="Borodovsky M."/>
            <person name="Worthington M."/>
        </authorList>
    </citation>
    <scope>NUCLEOTIDE SEQUENCE [LARGE SCALE GENOMIC DNA]</scope>
    <source>
        <strain evidence="4">PI 553951</strain>
    </source>
</reference>
<dbReference type="Pfam" id="PF25597">
    <property type="entry name" value="SH3_retrovirus"/>
    <property type="match status" value="1"/>
</dbReference>
<keyword evidence="5" id="KW-1185">Reference proteome</keyword>
<dbReference type="AlphaFoldDB" id="A0AAW1VVD4"/>